<dbReference type="SUPFAM" id="SSF55347">
    <property type="entry name" value="Glyceraldehyde-3-phosphate dehydrogenase-like, C-terminal domain"/>
    <property type="match status" value="1"/>
</dbReference>
<dbReference type="Gene3D" id="3.30.360.10">
    <property type="entry name" value="Dihydrodipicolinate Reductase, domain 2"/>
    <property type="match status" value="1"/>
</dbReference>
<gene>
    <name evidence="3" type="ORF">AXK61_00880</name>
</gene>
<feature type="domain" description="Gfo/Idh/MocA-like oxidoreductase N-terminal" evidence="2">
    <location>
        <begin position="1"/>
        <end position="109"/>
    </location>
</feature>
<evidence type="ECO:0000313" key="3">
    <source>
        <dbReference type="EMBL" id="KXP01630.1"/>
    </source>
</evidence>
<dbReference type="InterPro" id="IPR050463">
    <property type="entry name" value="Gfo/Idh/MocA_oxidrdct_glycsds"/>
</dbReference>
<organism evidence="3 4">
    <name type="scientific">Tsukamurella pseudospumae</name>
    <dbReference type="NCBI Taxonomy" id="239498"/>
    <lineage>
        <taxon>Bacteria</taxon>
        <taxon>Bacillati</taxon>
        <taxon>Actinomycetota</taxon>
        <taxon>Actinomycetes</taxon>
        <taxon>Mycobacteriales</taxon>
        <taxon>Tsukamurellaceae</taxon>
        <taxon>Tsukamurella</taxon>
    </lineage>
</organism>
<comment type="caution">
    <text evidence="3">The sequence shown here is derived from an EMBL/GenBank/DDBJ whole genome shotgun (WGS) entry which is preliminary data.</text>
</comment>
<evidence type="ECO:0000313" key="4">
    <source>
        <dbReference type="Proteomes" id="UP000070409"/>
    </source>
</evidence>
<dbReference type="Pfam" id="PF01408">
    <property type="entry name" value="GFO_IDH_MocA"/>
    <property type="match status" value="1"/>
</dbReference>
<dbReference type="PANTHER" id="PTHR43818:SF11">
    <property type="entry name" value="BCDNA.GH03377"/>
    <property type="match status" value="1"/>
</dbReference>
<keyword evidence="1" id="KW-0560">Oxidoreductase</keyword>
<dbReference type="Gene3D" id="3.40.50.720">
    <property type="entry name" value="NAD(P)-binding Rossmann-like Domain"/>
    <property type="match status" value="1"/>
</dbReference>
<reference evidence="3 4" key="1">
    <citation type="submission" date="2016-02" db="EMBL/GenBank/DDBJ databases">
        <authorList>
            <person name="Teng J.L."/>
            <person name="Tang Y."/>
            <person name="Huang Y."/>
            <person name="Guo F."/>
            <person name="Wei W."/>
            <person name="Chen J.H."/>
            <person name="Wong S.Y."/>
            <person name="Lau S.K."/>
            <person name="Woo P.C."/>
        </authorList>
    </citation>
    <scope>NUCLEOTIDE SEQUENCE [LARGE SCALE GENOMIC DNA]</scope>
    <source>
        <strain evidence="3 4">JCM 13375</strain>
    </source>
</reference>
<keyword evidence="4" id="KW-1185">Reference proteome</keyword>
<dbReference type="EMBL" id="LSRE01000001">
    <property type="protein sequence ID" value="KXP01630.1"/>
    <property type="molecule type" value="Genomic_DNA"/>
</dbReference>
<name>A0A137ZTX5_9ACTN</name>
<sequence length="290" mass="29873">MRIGLVGAGPWARETHAPSLAAHPGVDFVGGWARDPAAAAEVFPRAFDSPAALFDAVDAVAFAVPPNVQAPLAAAAARAGKHVILDKPIALDLEGAVALADAVTAAGVRSILALTRRFAPETREFLARAAELQPIAAEAQWLSGAALAGKFAASAWRQDEGALYDVGPHVIDLVDAAVGTVEGVASARYDAGSDTWTAQLTHADGAASTLSLSLRTPVLPTVMRISAHSAAGLAVLESRETPSTECFRVLLDEFLASISTGADHPLGVLRGLHLQRVIAQIRAGACPPTP</sequence>
<dbReference type="InterPro" id="IPR000683">
    <property type="entry name" value="Gfo/Idh/MocA-like_OxRdtase_N"/>
</dbReference>
<dbReference type="Proteomes" id="UP000070409">
    <property type="component" value="Unassembled WGS sequence"/>
</dbReference>
<protein>
    <submittedName>
        <fullName evidence="3">Oxidoreductase</fullName>
    </submittedName>
</protein>
<proteinExistence type="predicted"/>
<dbReference type="PANTHER" id="PTHR43818">
    <property type="entry name" value="BCDNA.GH03377"/>
    <property type="match status" value="1"/>
</dbReference>
<accession>A0A137ZTX5</accession>
<evidence type="ECO:0000256" key="1">
    <source>
        <dbReference type="ARBA" id="ARBA00023002"/>
    </source>
</evidence>
<dbReference type="InterPro" id="IPR036291">
    <property type="entry name" value="NAD(P)-bd_dom_sf"/>
</dbReference>
<evidence type="ECO:0000259" key="2">
    <source>
        <dbReference type="Pfam" id="PF01408"/>
    </source>
</evidence>
<dbReference type="SUPFAM" id="SSF51735">
    <property type="entry name" value="NAD(P)-binding Rossmann-fold domains"/>
    <property type="match status" value="1"/>
</dbReference>